<evidence type="ECO:0000256" key="1">
    <source>
        <dbReference type="ARBA" id="ARBA00004651"/>
    </source>
</evidence>
<dbReference type="KEGG" id="tbi:Tbis_2061"/>
<dbReference type="Proteomes" id="UP000006640">
    <property type="component" value="Chromosome"/>
</dbReference>
<evidence type="ECO:0000256" key="7">
    <source>
        <dbReference type="ARBA" id="ARBA00023010"/>
    </source>
</evidence>
<dbReference type="GO" id="GO:0065002">
    <property type="term" value="P:intracellular protein transmembrane transport"/>
    <property type="evidence" value="ECO:0007669"/>
    <property type="project" value="UniProtKB-UniRule"/>
</dbReference>
<dbReference type="Gene3D" id="3.30.70.3220">
    <property type="match status" value="1"/>
</dbReference>
<dbReference type="InterPro" id="IPR022813">
    <property type="entry name" value="SecD/SecF_arch_bac"/>
</dbReference>
<dbReference type="AlphaFoldDB" id="D6Y2C4"/>
<keyword evidence="6 9" id="KW-1133">Transmembrane helix</keyword>
<dbReference type="HOGENOM" id="CLU_007894_4_2_11"/>
<feature type="transmembrane region" description="Helical" evidence="9">
    <location>
        <begin position="355"/>
        <end position="374"/>
    </location>
</feature>
<sequence>MDDKAPRRALLLLAVLVLAMGVTAVLQKAFVPAFGLDLAGGTTVTLSPVTPDGGSPSQESLDRAVAIIRARVNGTGITDAEVAKVNDTIVVSIPGAGRPEAIKLISTTAELRMRPVLAVAPARPGPGPLPTPAPTAAAGQGPLPTAAPTPAAQAAGARERAEPGRGSPAASPSPTPTGADPLAGQDLTGIDPALLDRFRTLDCTARNRGQGTQDDPDRQIVACSADGSLRYILDKAAVQGTEIAGATAGADRTIGEWAVQVSFKPRGAAQLAEVTRRISGLPAPRNRLASVLDGVVIVAPAIKEAIPGGTARIFGDLTQRSATELAEQLKYGALPLTFRTASVVSVSSTLGQDQLRGGLLAGALGLLLVVPYLLGYYRGLGLIGVASLGVAGVITYLAVALLSHNAGFRLSLPHLIGLVVSIGVTADSFIVFFERIRDELRRGRRALRPAVEVAWRRARRTILIADTVMFIAAVVLYVLAVGGVAGFAFAMGLTTLIDLIVVVLFTKPVTSLAARLGFFARGHRLSGLDPGRLGPVPGAAGRAVGEA</sequence>
<keyword evidence="3 9" id="KW-1003">Cell membrane</keyword>
<dbReference type="Pfam" id="PF22599">
    <property type="entry name" value="SecDF_P1_head"/>
    <property type="match status" value="1"/>
</dbReference>
<accession>D6Y2C4</accession>
<evidence type="ECO:0000259" key="12">
    <source>
        <dbReference type="Pfam" id="PF21760"/>
    </source>
</evidence>
<proteinExistence type="inferred from homology"/>
<evidence type="ECO:0000259" key="11">
    <source>
        <dbReference type="Pfam" id="PF02355"/>
    </source>
</evidence>
<name>D6Y2C4_THEBD</name>
<dbReference type="InterPro" id="IPR048631">
    <property type="entry name" value="SecD_1st"/>
</dbReference>
<dbReference type="RefSeq" id="WP_013132306.1">
    <property type="nucleotide sequence ID" value="NC_014165.1"/>
</dbReference>
<feature type="transmembrane region" description="Helical" evidence="9">
    <location>
        <begin position="381"/>
        <end position="402"/>
    </location>
</feature>
<comment type="similarity">
    <text evidence="9">Belongs to the SecD/SecF family. SecD subfamily.</text>
</comment>
<keyword evidence="4 9" id="KW-0812">Transmembrane</keyword>
<feature type="transmembrane region" description="Helical" evidence="9">
    <location>
        <begin position="414"/>
        <end position="433"/>
    </location>
</feature>
<dbReference type="EMBL" id="CP001874">
    <property type="protein sequence ID" value="ADG88773.1"/>
    <property type="molecule type" value="Genomic_DNA"/>
</dbReference>
<dbReference type="SUPFAM" id="SSF82866">
    <property type="entry name" value="Multidrug efflux transporter AcrB transmembrane domain"/>
    <property type="match status" value="1"/>
</dbReference>
<dbReference type="InterPro" id="IPR055344">
    <property type="entry name" value="SecD_SecF_C_bact"/>
</dbReference>
<evidence type="ECO:0000256" key="2">
    <source>
        <dbReference type="ARBA" id="ARBA00022448"/>
    </source>
</evidence>
<dbReference type="eggNOG" id="COG0342">
    <property type="taxonomic scope" value="Bacteria"/>
</dbReference>
<protein>
    <recommendedName>
        <fullName evidence="9">Protein translocase subunit SecD</fullName>
    </recommendedName>
</protein>
<dbReference type="Pfam" id="PF21760">
    <property type="entry name" value="SecD_1st"/>
    <property type="match status" value="1"/>
</dbReference>
<feature type="transmembrane region" description="Helical" evidence="9">
    <location>
        <begin position="462"/>
        <end position="480"/>
    </location>
</feature>
<dbReference type="Pfam" id="PF02355">
    <property type="entry name" value="SecD_SecF_C"/>
    <property type="match status" value="1"/>
</dbReference>
<evidence type="ECO:0000313" key="15">
    <source>
        <dbReference type="Proteomes" id="UP000006640"/>
    </source>
</evidence>
<dbReference type="NCBIfam" id="TIGR00916">
    <property type="entry name" value="2A0604s01"/>
    <property type="match status" value="1"/>
</dbReference>
<keyword evidence="7 9" id="KW-0811">Translocation</keyword>
<reference evidence="14 15" key="1">
    <citation type="submission" date="2010-01" db="EMBL/GenBank/DDBJ databases">
        <title>The complete genome of Thermobispora bispora DSM 43833.</title>
        <authorList>
            <consortium name="US DOE Joint Genome Institute (JGI-PGF)"/>
            <person name="Lucas S."/>
            <person name="Copeland A."/>
            <person name="Lapidus A."/>
            <person name="Glavina del Rio T."/>
            <person name="Dalin E."/>
            <person name="Tice H."/>
            <person name="Bruce D."/>
            <person name="Goodwin L."/>
            <person name="Pitluck S."/>
            <person name="Kyrpides N."/>
            <person name="Mavromatis K."/>
            <person name="Ivanova N."/>
            <person name="Mikhailova N."/>
            <person name="Chertkov O."/>
            <person name="Brettin T."/>
            <person name="Detter J.C."/>
            <person name="Han C."/>
            <person name="Larimer F."/>
            <person name="Land M."/>
            <person name="Hauser L."/>
            <person name="Markowitz V."/>
            <person name="Cheng J.-F."/>
            <person name="Hugenholtz P."/>
            <person name="Woyke T."/>
            <person name="Wu D."/>
            <person name="Jando M."/>
            <person name="Schneider S."/>
            <person name="Klenk H.-P."/>
            <person name="Eisen J.A."/>
        </authorList>
    </citation>
    <scope>NUCLEOTIDE SEQUENCE [LARGE SCALE GENOMIC DNA]</scope>
    <source>
        <strain evidence="15">ATCC 19993 / DSM 43833 / CBS 139.67 / JCM 10125 / KCTC 9307 / NBRC 14880 / R51</strain>
    </source>
</reference>
<feature type="transmembrane region" description="Helical" evidence="9">
    <location>
        <begin position="486"/>
        <end position="505"/>
    </location>
</feature>
<dbReference type="GO" id="GO:0005886">
    <property type="term" value="C:plasma membrane"/>
    <property type="evidence" value="ECO:0007669"/>
    <property type="project" value="UniProtKB-SubCell"/>
</dbReference>
<evidence type="ECO:0000256" key="9">
    <source>
        <dbReference type="HAMAP-Rule" id="MF_01463"/>
    </source>
</evidence>
<dbReference type="InterPro" id="IPR005791">
    <property type="entry name" value="SecD"/>
</dbReference>
<feature type="compositionally biased region" description="Pro residues" evidence="10">
    <location>
        <begin position="123"/>
        <end position="133"/>
    </location>
</feature>
<keyword evidence="5 9" id="KW-0653">Protein transport</keyword>
<dbReference type="NCBIfam" id="TIGR01129">
    <property type="entry name" value="secD"/>
    <property type="match status" value="1"/>
</dbReference>
<feature type="compositionally biased region" description="Low complexity" evidence="10">
    <location>
        <begin position="134"/>
        <end position="156"/>
    </location>
</feature>
<dbReference type="PANTHER" id="PTHR30081">
    <property type="entry name" value="PROTEIN-EXPORT MEMBRANE PROTEIN SEC"/>
    <property type="match status" value="1"/>
</dbReference>
<dbReference type="GO" id="GO:0006605">
    <property type="term" value="P:protein targeting"/>
    <property type="evidence" value="ECO:0007669"/>
    <property type="project" value="UniProtKB-UniRule"/>
</dbReference>
<comment type="subunit">
    <text evidence="9">Forms a complex with SecF. Part of the essential Sec protein translocation apparatus which comprises SecA, SecYEG and auxiliary proteins SecDF. Other proteins may also be involved.</text>
</comment>
<dbReference type="STRING" id="469371.Tbis_2061"/>
<evidence type="ECO:0000256" key="4">
    <source>
        <dbReference type="ARBA" id="ARBA00022692"/>
    </source>
</evidence>
<dbReference type="InterPro" id="IPR054384">
    <property type="entry name" value="SecDF_P1_head"/>
</dbReference>
<comment type="subcellular location">
    <subcellularLocation>
        <location evidence="1 9">Cell membrane</location>
        <topology evidence="1 9">Multi-pass membrane protein</topology>
    </subcellularLocation>
</comment>
<evidence type="ECO:0000256" key="5">
    <source>
        <dbReference type="ARBA" id="ARBA00022927"/>
    </source>
</evidence>
<evidence type="ECO:0000256" key="8">
    <source>
        <dbReference type="ARBA" id="ARBA00023136"/>
    </source>
</evidence>
<evidence type="ECO:0000256" key="10">
    <source>
        <dbReference type="SAM" id="MobiDB-lite"/>
    </source>
</evidence>
<feature type="compositionally biased region" description="Low complexity" evidence="10">
    <location>
        <begin position="164"/>
        <end position="181"/>
    </location>
</feature>
<dbReference type="HAMAP" id="MF_01463_B">
    <property type="entry name" value="SecD_B"/>
    <property type="match status" value="1"/>
</dbReference>
<comment type="function">
    <text evidence="9">Part of the Sec protein translocase complex. Interacts with the SecYEG preprotein conducting channel. SecDF uses the proton motive force (PMF) to complete protein translocation after the ATP-dependent function of SecA.</text>
</comment>
<dbReference type="GO" id="GO:0043952">
    <property type="term" value="P:protein transport by the Sec complex"/>
    <property type="evidence" value="ECO:0007669"/>
    <property type="project" value="UniProtKB-UniRule"/>
</dbReference>
<gene>
    <name evidence="9" type="primary">secD</name>
    <name evidence="14" type="ordered locus">Tbis_2061</name>
</gene>
<keyword evidence="2 9" id="KW-0813">Transport</keyword>
<organism evidence="14 15">
    <name type="scientific">Thermobispora bispora (strain ATCC 19993 / DSM 43833 / CBS 139.67 / JCM 10125 / KCTC 9307 / NBRC 14880 / R51)</name>
    <dbReference type="NCBI Taxonomy" id="469371"/>
    <lineage>
        <taxon>Bacteria</taxon>
        <taxon>Bacillati</taxon>
        <taxon>Actinomycetota</taxon>
        <taxon>Actinomycetes</taxon>
        <taxon>Streptosporangiales</taxon>
        <taxon>Streptosporangiaceae</taxon>
        <taxon>Thermobispora</taxon>
    </lineage>
</organism>
<dbReference type="InterPro" id="IPR048634">
    <property type="entry name" value="SecD_SecF_C"/>
</dbReference>
<evidence type="ECO:0000256" key="3">
    <source>
        <dbReference type="ARBA" id="ARBA00022475"/>
    </source>
</evidence>
<feature type="domain" description="SecDF P1 head subdomain" evidence="13">
    <location>
        <begin position="230"/>
        <end position="335"/>
    </location>
</feature>
<dbReference type="Gene3D" id="3.30.1360.200">
    <property type="match status" value="1"/>
</dbReference>
<evidence type="ECO:0000259" key="13">
    <source>
        <dbReference type="Pfam" id="PF22599"/>
    </source>
</evidence>
<keyword evidence="8 9" id="KW-0472">Membrane</keyword>
<keyword evidence="15" id="KW-1185">Reference proteome</keyword>
<feature type="domain" description="Protein translocase subunit SecDF P1" evidence="12">
    <location>
        <begin position="62"/>
        <end position="116"/>
    </location>
</feature>
<evidence type="ECO:0000256" key="6">
    <source>
        <dbReference type="ARBA" id="ARBA00022989"/>
    </source>
</evidence>
<evidence type="ECO:0000313" key="14">
    <source>
        <dbReference type="EMBL" id="ADG88773.1"/>
    </source>
</evidence>
<dbReference type="GO" id="GO:0015450">
    <property type="term" value="F:protein-transporting ATPase activity"/>
    <property type="evidence" value="ECO:0007669"/>
    <property type="project" value="InterPro"/>
</dbReference>
<feature type="domain" description="Protein export membrane protein SecD/SecF C-terminal" evidence="11">
    <location>
        <begin position="339"/>
        <end position="510"/>
    </location>
</feature>
<dbReference type="Gene3D" id="1.20.1640.10">
    <property type="entry name" value="Multidrug efflux transporter AcrB transmembrane domain"/>
    <property type="match status" value="1"/>
</dbReference>
<comment type="caution">
    <text evidence="9">Lacks conserved residue(s) required for the propagation of feature annotation.</text>
</comment>
<feature type="region of interest" description="Disordered" evidence="10">
    <location>
        <begin position="122"/>
        <end position="188"/>
    </location>
</feature>
<dbReference type="PANTHER" id="PTHR30081:SF1">
    <property type="entry name" value="PROTEIN TRANSLOCASE SUBUNIT SECD"/>
    <property type="match status" value="1"/>
</dbReference>